<feature type="transmembrane region" description="Helical" evidence="8">
    <location>
        <begin position="341"/>
        <end position="363"/>
    </location>
</feature>
<keyword evidence="4 7" id="KW-0547">Nucleotide-binding</keyword>
<dbReference type="SUPFAM" id="SSF56112">
    <property type="entry name" value="Protein kinase-like (PK-like)"/>
    <property type="match status" value="1"/>
</dbReference>
<gene>
    <name evidence="10" type="ORF">KSF_057870</name>
</gene>
<dbReference type="EMBL" id="BNJK01000001">
    <property type="protein sequence ID" value="GHO95739.1"/>
    <property type="molecule type" value="Genomic_DNA"/>
</dbReference>
<dbReference type="EC" id="2.7.11.1" evidence="1"/>
<evidence type="ECO:0000313" key="10">
    <source>
        <dbReference type="EMBL" id="GHO95739.1"/>
    </source>
</evidence>
<dbReference type="PANTHER" id="PTHR43289">
    <property type="entry name" value="MITOGEN-ACTIVATED PROTEIN KINASE KINASE KINASE 20-RELATED"/>
    <property type="match status" value="1"/>
</dbReference>
<feature type="binding site" evidence="7">
    <location>
        <position position="46"/>
    </location>
    <ligand>
        <name>ATP</name>
        <dbReference type="ChEBI" id="CHEBI:30616"/>
    </ligand>
</feature>
<dbReference type="Gene3D" id="1.10.510.10">
    <property type="entry name" value="Transferase(Phosphotransferase) domain 1"/>
    <property type="match status" value="1"/>
</dbReference>
<reference evidence="10" key="1">
    <citation type="submission" date="2020-10" db="EMBL/GenBank/DDBJ databases">
        <title>Taxonomic study of unclassified bacteria belonging to the class Ktedonobacteria.</title>
        <authorList>
            <person name="Yabe S."/>
            <person name="Wang C.M."/>
            <person name="Zheng Y."/>
            <person name="Sakai Y."/>
            <person name="Cavaletti L."/>
            <person name="Monciardini P."/>
            <person name="Donadio S."/>
        </authorList>
    </citation>
    <scope>NUCLEOTIDE SEQUENCE</scope>
    <source>
        <strain evidence="10">ID150040</strain>
    </source>
</reference>
<evidence type="ECO:0000259" key="9">
    <source>
        <dbReference type="PROSITE" id="PS50011"/>
    </source>
</evidence>
<accession>A0A8J3N231</accession>
<keyword evidence="3" id="KW-0808">Transferase</keyword>
<dbReference type="GO" id="GO:0005524">
    <property type="term" value="F:ATP binding"/>
    <property type="evidence" value="ECO:0007669"/>
    <property type="project" value="UniProtKB-UniRule"/>
</dbReference>
<dbReference type="SMART" id="SM00220">
    <property type="entry name" value="S_TKc"/>
    <property type="match status" value="1"/>
</dbReference>
<dbReference type="FunFam" id="1.10.510.10:FF:000021">
    <property type="entry name" value="Serine/threonine protein kinase"/>
    <property type="match status" value="1"/>
</dbReference>
<dbReference type="PANTHER" id="PTHR43289:SF6">
    <property type="entry name" value="SERINE_THREONINE-PROTEIN KINASE NEKL-3"/>
    <property type="match status" value="1"/>
</dbReference>
<keyword evidence="8" id="KW-1133">Transmembrane helix</keyword>
<dbReference type="PROSITE" id="PS00108">
    <property type="entry name" value="PROTEIN_KINASE_ST"/>
    <property type="match status" value="1"/>
</dbReference>
<keyword evidence="5" id="KW-0418">Kinase</keyword>
<evidence type="ECO:0000256" key="7">
    <source>
        <dbReference type="PROSITE-ProRule" id="PRU10141"/>
    </source>
</evidence>
<keyword evidence="8" id="KW-0472">Membrane</keyword>
<dbReference type="CDD" id="cd14014">
    <property type="entry name" value="STKc_PknB_like"/>
    <property type="match status" value="1"/>
</dbReference>
<dbReference type="Gene3D" id="3.30.200.20">
    <property type="entry name" value="Phosphorylase Kinase, domain 1"/>
    <property type="match status" value="1"/>
</dbReference>
<dbReference type="Pfam" id="PF00069">
    <property type="entry name" value="Pkinase"/>
    <property type="match status" value="1"/>
</dbReference>
<name>A0A8J3N231_9CHLR</name>
<dbReference type="Proteomes" id="UP000597444">
    <property type="component" value="Unassembled WGS sequence"/>
</dbReference>
<proteinExistence type="predicted"/>
<keyword evidence="6 7" id="KW-0067">ATP-binding</keyword>
<evidence type="ECO:0000256" key="3">
    <source>
        <dbReference type="ARBA" id="ARBA00022679"/>
    </source>
</evidence>
<keyword evidence="8" id="KW-0812">Transmembrane</keyword>
<evidence type="ECO:0000256" key="4">
    <source>
        <dbReference type="ARBA" id="ARBA00022741"/>
    </source>
</evidence>
<comment type="caution">
    <text evidence="10">The sequence shown here is derived from an EMBL/GenBank/DDBJ whole genome shotgun (WGS) entry which is preliminary data.</text>
</comment>
<evidence type="ECO:0000256" key="5">
    <source>
        <dbReference type="ARBA" id="ARBA00022777"/>
    </source>
</evidence>
<dbReference type="InterPro" id="IPR017441">
    <property type="entry name" value="Protein_kinase_ATP_BS"/>
</dbReference>
<sequence>MSTTRGQHLIGKMLGSYVLEKLLGYGGSSAVFLAQQQDSDRKAAVKVFLPRSTMDAQTRKEFFQRFLREAEAASQMDHPNILPIYSYGEQDSLPYIIMPYMSGGTLSEYVAKYGRLSLQDVQWYLEQIASALDYAHKNGCIHCDVKPANILIDDEGHVMLSDFGIAHLAKDEKAVAMPRNPDALMGTPDYISPEQAMGRPIDGRTDIYSLGVTAFYLLAGQLPFIADTSIALALMHVHEPPPTLASVRADIPPVLDQVIHTALAKQPEQRFQTATSFSNAFTDAVTEALTVGEQTAVACKGGTSLLEKNRLLARLLPSLATVDAMIAGDTTTGYRFTRKHLLGATSLLLVVVLVSVFSLSYVVAQFSGKTKGEAQLQTANSISPPQRNSTDLLSDPDLWPTSPTLFFDQQKQSYHIANKSPQNVPLISLYRGDTYSDFQLSVLMEELHGPDEACYYGVVFRSASDQSKYYIFEVLTASGEEFGKYAFWRYDGAGKLNLLANGNAPALLKAKGKSNKLTVKAQGNHFSFTINDKALGTSFADPSKSALKLGQIGLYVEARGSEVAFSQLQVTPIKA</sequence>
<keyword evidence="11" id="KW-1185">Reference proteome</keyword>
<protein>
    <recommendedName>
        <fullName evidence="1">non-specific serine/threonine protein kinase</fullName>
        <ecNumber evidence="1">2.7.11.1</ecNumber>
    </recommendedName>
</protein>
<dbReference type="InterPro" id="IPR011009">
    <property type="entry name" value="Kinase-like_dom_sf"/>
</dbReference>
<dbReference type="GO" id="GO:0004674">
    <property type="term" value="F:protein serine/threonine kinase activity"/>
    <property type="evidence" value="ECO:0007669"/>
    <property type="project" value="UniProtKB-KW"/>
</dbReference>
<evidence type="ECO:0000256" key="6">
    <source>
        <dbReference type="ARBA" id="ARBA00022840"/>
    </source>
</evidence>
<evidence type="ECO:0000256" key="2">
    <source>
        <dbReference type="ARBA" id="ARBA00022527"/>
    </source>
</evidence>
<feature type="domain" description="Protein kinase" evidence="9">
    <location>
        <begin position="17"/>
        <end position="282"/>
    </location>
</feature>
<dbReference type="PROSITE" id="PS00107">
    <property type="entry name" value="PROTEIN_KINASE_ATP"/>
    <property type="match status" value="1"/>
</dbReference>
<keyword evidence="2" id="KW-0723">Serine/threonine-protein kinase</keyword>
<evidence type="ECO:0000256" key="8">
    <source>
        <dbReference type="SAM" id="Phobius"/>
    </source>
</evidence>
<dbReference type="AlphaFoldDB" id="A0A8J3N231"/>
<dbReference type="PROSITE" id="PS50011">
    <property type="entry name" value="PROTEIN_KINASE_DOM"/>
    <property type="match status" value="1"/>
</dbReference>
<dbReference type="InterPro" id="IPR008271">
    <property type="entry name" value="Ser/Thr_kinase_AS"/>
</dbReference>
<evidence type="ECO:0000256" key="1">
    <source>
        <dbReference type="ARBA" id="ARBA00012513"/>
    </source>
</evidence>
<dbReference type="Gene3D" id="2.60.120.560">
    <property type="entry name" value="Exo-inulinase, domain 1"/>
    <property type="match status" value="1"/>
</dbReference>
<organism evidence="10 11">
    <name type="scientific">Reticulibacter mediterranei</name>
    <dbReference type="NCBI Taxonomy" id="2778369"/>
    <lineage>
        <taxon>Bacteria</taxon>
        <taxon>Bacillati</taxon>
        <taxon>Chloroflexota</taxon>
        <taxon>Ktedonobacteria</taxon>
        <taxon>Ktedonobacterales</taxon>
        <taxon>Reticulibacteraceae</taxon>
        <taxon>Reticulibacter</taxon>
    </lineage>
</organism>
<dbReference type="InterPro" id="IPR000719">
    <property type="entry name" value="Prot_kinase_dom"/>
</dbReference>
<evidence type="ECO:0000313" key="11">
    <source>
        <dbReference type="Proteomes" id="UP000597444"/>
    </source>
</evidence>
<dbReference type="RefSeq" id="WP_220206405.1">
    <property type="nucleotide sequence ID" value="NZ_BNJK01000001.1"/>
</dbReference>